<dbReference type="InterPro" id="IPR001387">
    <property type="entry name" value="Cro/C1-type_HTH"/>
</dbReference>
<dbReference type="Gene3D" id="1.25.40.10">
    <property type="entry name" value="Tetratricopeptide repeat domain"/>
    <property type="match status" value="1"/>
</dbReference>
<dbReference type="RefSeq" id="WP_196420671.1">
    <property type="nucleotide sequence ID" value="NZ_JADQTO010000047.1"/>
</dbReference>
<sequence>MDPGNLETAAELAAALDRLVRGRGLSLRDLAREARGRQAALPPSTVSDVLRGRSIPAPQTLATLLAVCGVTAAELPLWLAARERAAGPGSARAPGAVRVHTTRGRLLGVHASIQGESAVGELPAYVSRDLDERLRAALAAPGLVVLVGASSVGKTRSAFEAVRAVLPQWWLLHPADARAVHALAESPPPRTVIWLDELQRYLDDLRAGSVNALISAGTVLIGTLWPDEYAIRTTPRTPGVPDPHAESRRLLDLAHVVDVPDTFSPAELGRAEALAADQRIRIALETPDAGFTQVLAAGPELVRRWEQARPYGRAVLTAAIDARRVGCHTPLTRELLEATAPGYLRGPDQAAAPPDWLDQALGYATAPLHGATSALVPVPAGMGRTAGWTVADYLYQHARRVRRTTPLPDPVWQALVEQHHPADTARLADNAVRRGRWAEAAALGSPAAATPAAQRLAILTGGHICAEEMRERAAIDDAAYLRAARLANFADVGELRRLAEAGDQAAANWLVRVLVRENRTDEAMELLRRAADAGSAPAARRLAEMLAANGQITEAAAVLRERADAGSVGAAHQLVGLLRRCGLIADLAAEMAAGTAGAAVAYVQAQREACGPVESTAAVAYVQAQREACGPAESTVTVPPPAGGGVPAGPAGSVSPRPR</sequence>
<feature type="compositionally biased region" description="Low complexity" evidence="1">
    <location>
        <begin position="648"/>
        <end position="659"/>
    </location>
</feature>
<keyword evidence="4" id="KW-1185">Reference proteome</keyword>
<feature type="region of interest" description="Disordered" evidence="1">
    <location>
        <begin position="630"/>
        <end position="659"/>
    </location>
</feature>
<evidence type="ECO:0000313" key="3">
    <source>
        <dbReference type="EMBL" id="MBG0568908.1"/>
    </source>
</evidence>
<evidence type="ECO:0000259" key="2">
    <source>
        <dbReference type="PROSITE" id="PS50943"/>
    </source>
</evidence>
<evidence type="ECO:0000313" key="4">
    <source>
        <dbReference type="Proteomes" id="UP000598146"/>
    </source>
</evidence>
<dbReference type="EMBL" id="JADQTO010000047">
    <property type="protein sequence ID" value="MBG0568908.1"/>
    <property type="molecule type" value="Genomic_DNA"/>
</dbReference>
<proteinExistence type="predicted"/>
<comment type="caution">
    <text evidence="3">The sequence shown here is derived from an EMBL/GenBank/DDBJ whole genome shotgun (WGS) entry which is preliminary data.</text>
</comment>
<reference evidence="3" key="1">
    <citation type="submission" date="2020-11" db="EMBL/GenBank/DDBJ databases">
        <title>Isolation and identification of active actinomycetes.</title>
        <authorList>
            <person name="Sun X."/>
        </authorList>
    </citation>
    <scope>NUCLEOTIDE SEQUENCE</scope>
    <source>
        <strain evidence="3">NEAU-A11</strain>
    </source>
</reference>
<protein>
    <submittedName>
        <fullName evidence="3">Helix-turn-helix transcriptional regulator</fullName>
    </submittedName>
</protein>
<dbReference type="Pfam" id="PF01381">
    <property type="entry name" value="HTH_3"/>
    <property type="match status" value="1"/>
</dbReference>
<dbReference type="InterPro" id="IPR010982">
    <property type="entry name" value="Lambda_DNA-bd_dom_sf"/>
</dbReference>
<dbReference type="PROSITE" id="PS50943">
    <property type="entry name" value="HTH_CROC1"/>
    <property type="match status" value="1"/>
</dbReference>
<dbReference type="SUPFAM" id="SSF81901">
    <property type="entry name" value="HCP-like"/>
    <property type="match status" value="1"/>
</dbReference>
<evidence type="ECO:0000256" key="1">
    <source>
        <dbReference type="SAM" id="MobiDB-lite"/>
    </source>
</evidence>
<dbReference type="InterPro" id="IPR002885">
    <property type="entry name" value="PPR_rpt"/>
</dbReference>
<dbReference type="PROSITE" id="PS51375">
    <property type="entry name" value="PPR"/>
    <property type="match status" value="1"/>
</dbReference>
<gene>
    <name evidence="3" type="ORF">I4J89_46595</name>
</gene>
<feature type="domain" description="HTH cro/C1-type" evidence="2">
    <location>
        <begin position="23"/>
        <end position="75"/>
    </location>
</feature>
<name>A0A931CMA5_9ACTN</name>
<dbReference type="CDD" id="cd00093">
    <property type="entry name" value="HTH_XRE"/>
    <property type="match status" value="1"/>
</dbReference>
<dbReference type="InterPro" id="IPR011990">
    <property type="entry name" value="TPR-like_helical_dom_sf"/>
</dbReference>
<organism evidence="3 4">
    <name type="scientific">Actinoplanes aureus</name>
    <dbReference type="NCBI Taxonomy" id="2792083"/>
    <lineage>
        <taxon>Bacteria</taxon>
        <taxon>Bacillati</taxon>
        <taxon>Actinomycetota</taxon>
        <taxon>Actinomycetes</taxon>
        <taxon>Micromonosporales</taxon>
        <taxon>Micromonosporaceae</taxon>
        <taxon>Actinoplanes</taxon>
    </lineage>
</organism>
<dbReference type="SMART" id="SM00530">
    <property type="entry name" value="HTH_XRE"/>
    <property type="match status" value="1"/>
</dbReference>
<dbReference type="Gene3D" id="1.10.260.40">
    <property type="entry name" value="lambda repressor-like DNA-binding domains"/>
    <property type="match status" value="1"/>
</dbReference>
<accession>A0A931CMA5</accession>
<dbReference type="GO" id="GO:0003677">
    <property type="term" value="F:DNA binding"/>
    <property type="evidence" value="ECO:0007669"/>
    <property type="project" value="InterPro"/>
</dbReference>
<dbReference type="AlphaFoldDB" id="A0A931CMA5"/>
<dbReference type="Proteomes" id="UP000598146">
    <property type="component" value="Unassembled WGS sequence"/>
</dbReference>